<dbReference type="RefSeq" id="WP_345506793.1">
    <property type="nucleotide sequence ID" value="NZ_BAABIW010000010.1"/>
</dbReference>
<accession>A0ABP9J7X3</accession>
<gene>
    <name evidence="2" type="ORF">GCM10023258_14490</name>
</gene>
<name>A0ABP9J7X3_9MICO</name>
<sequence>MPTPFSDLDSRLHRAVVDHRARDGGPASVSVWLGDLDGRLRYAHEAEAPHYAASTMKLPLVVAAHRRAVRGELDLHADVPVTGTFASVLDGSPFALDEGEDQDPLTWGAVGGSRTVAELADAAITESSNIATNLLLGVVGLEEVAEVLRLVGCSPRTVVGRGIEDAAAREAGITNTVTASDLGLVMAAVGRRDEALGGEPVLGPVEELLARQRHVDQVPAGLPDGTPTASKSGWIPGVSHDVALVRPAGEEPFVLAVCTTIDLEETEAAAFVAGIARDVWAAAHAEGAGA</sequence>
<keyword evidence="3" id="KW-1185">Reference proteome</keyword>
<evidence type="ECO:0000259" key="1">
    <source>
        <dbReference type="Pfam" id="PF13354"/>
    </source>
</evidence>
<dbReference type="SUPFAM" id="SSF56601">
    <property type="entry name" value="beta-lactamase/transpeptidase-like"/>
    <property type="match status" value="1"/>
</dbReference>
<keyword evidence="2" id="KW-0378">Hydrolase</keyword>
<reference evidence="3" key="1">
    <citation type="journal article" date="2019" name="Int. J. Syst. Evol. Microbiol.">
        <title>The Global Catalogue of Microorganisms (GCM) 10K type strain sequencing project: providing services to taxonomists for standard genome sequencing and annotation.</title>
        <authorList>
            <consortium name="The Broad Institute Genomics Platform"/>
            <consortium name="The Broad Institute Genome Sequencing Center for Infectious Disease"/>
            <person name="Wu L."/>
            <person name="Ma J."/>
        </authorList>
    </citation>
    <scope>NUCLEOTIDE SEQUENCE [LARGE SCALE GENOMIC DNA]</scope>
    <source>
        <strain evidence="3">JCM 17687</strain>
    </source>
</reference>
<proteinExistence type="predicted"/>
<feature type="domain" description="Beta-lactamase class A catalytic" evidence="1">
    <location>
        <begin position="31"/>
        <end position="259"/>
    </location>
</feature>
<dbReference type="Pfam" id="PF13354">
    <property type="entry name" value="Beta-lactamase2"/>
    <property type="match status" value="1"/>
</dbReference>
<dbReference type="Proteomes" id="UP001500427">
    <property type="component" value="Unassembled WGS sequence"/>
</dbReference>
<dbReference type="EMBL" id="BAABIW010000010">
    <property type="protein sequence ID" value="GAA5023300.1"/>
    <property type="molecule type" value="Genomic_DNA"/>
</dbReference>
<comment type="caution">
    <text evidence="2">The sequence shown here is derived from an EMBL/GenBank/DDBJ whole genome shotgun (WGS) entry which is preliminary data.</text>
</comment>
<dbReference type="GO" id="GO:0016787">
    <property type="term" value="F:hydrolase activity"/>
    <property type="evidence" value="ECO:0007669"/>
    <property type="project" value="UniProtKB-KW"/>
</dbReference>
<protein>
    <submittedName>
        <fullName evidence="2">Serine hydrolase</fullName>
    </submittedName>
</protein>
<evidence type="ECO:0000313" key="3">
    <source>
        <dbReference type="Proteomes" id="UP001500427"/>
    </source>
</evidence>
<dbReference type="PANTHER" id="PTHR35333:SF3">
    <property type="entry name" value="BETA-LACTAMASE-TYPE TRANSPEPTIDASE FOLD CONTAINING PROTEIN"/>
    <property type="match status" value="1"/>
</dbReference>
<dbReference type="InterPro" id="IPR000871">
    <property type="entry name" value="Beta-lactam_class-A"/>
</dbReference>
<dbReference type="PANTHER" id="PTHR35333">
    <property type="entry name" value="BETA-LACTAMASE"/>
    <property type="match status" value="1"/>
</dbReference>
<dbReference type="InterPro" id="IPR012338">
    <property type="entry name" value="Beta-lactam/transpept-like"/>
</dbReference>
<dbReference type="Gene3D" id="3.40.710.10">
    <property type="entry name" value="DD-peptidase/beta-lactamase superfamily"/>
    <property type="match status" value="1"/>
</dbReference>
<dbReference type="InterPro" id="IPR045155">
    <property type="entry name" value="Beta-lactam_cat"/>
</dbReference>
<evidence type="ECO:0000313" key="2">
    <source>
        <dbReference type="EMBL" id="GAA5023300.1"/>
    </source>
</evidence>
<organism evidence="2 3">
    <name type="scientific">Terrabacter aeriphilus</name>
    <dbReference type="NCBI Taxonomy" id="515662"/>
    <lineage>
        <taxon>Bacteria</taxon>
        <taxon>Bacillati</taxon>
        <taxon>Actinomycetota</taxon>
        <taxon>Actinomycetes</taxon>
        <taxon>Micrococcales</taxon>
        <taxon>Intrasporangiaceae</taxon>
        <taxon>Terrabacter</taxon>
    </lineage>
</organism>